<organism evidence="1 2">
    <name type="scientific">Violaceomyces palustris</name>
    <dbReference type="NCBI Taxonomy" id="1673888"/>
    <lineage>
        <taxon>Eukaryota</taxon>
        <taxon>Fungi</taxon>
        <taxon>Dikarya</taxon>
        <taxon>Basidiomycota</taxon>
        <taxon>Ustilaginomycotina</taxon>
        <taxon>Ustilaginomycetes</taxon>
        <taxon>Violaceomycetales</taxon>
        <taxon>Violaceomycetaceae</taxon>
        <taxon>Violaceomyces</taxon>
    </lineage>
</organism>
<evidence type="ECO:0000313" key="2">
    <source>
        <dbReference type="Proteomes" id="UP000245626"/>
    </source>
</evidence>
<evidence type="ECO:0000313" key="1">
    <source>
        <dbReference type="EMBL" id="PWN53272.1"/>
    </source>
</evidence>
<keyword evidence="1" id="KW-0418">Kinase</keyword>
<keyword evidence="2" id="KW-1185">Reference proteome</keyword>
<sequence length="413" mass="46766">MSRRPPVSTTRPGQVKPQGPPTGGLGPTRSIIDKSGRIGEYSSPDDKCPQCKTDRYLNPRLRLLVSPCYHKMCESCIDRIFSLGPAPCPECGKKVSKNQFSAQTFQDLGVEREVVVRKRVAKLFNRREEEFEDLRAYNDYLEEVEEITFNLINEIDLARTNAKLAQYEAAHRSAIANSAQQILRESEMQASADEREKEAKKAKAERLRLEEEREKEERERERIEIVKELERGGDPDVILERRRQRQREKEERRMREEMEQVRRSRASAAALSSYASGPGGPMGAGEVETRGWSLDMILDFEGPLASLDDASYLFQTRKAPSVIGGLEGLVQRNGNGVGYDDPWLKSSWVTKEQVARYRAGGYDWEKTVWRRGIRAACEGIGIKPLDDNDVEQLPSAHADLAATGMDIDEDDDD</sequence>
<protein>
    <submittedName>
        <fullName evidence="1">CDK-activating kinase assembly factor</fullName>
    </submittedName>
</protein>
<dbReference type="Proteomes" id="UP000245626">
    <property type="component" value="Unassembled WGS sequence"/>
</dbReference>
<proteinExistence type="predicted"/>
<gene>
    <name evidence="1" type="ORF">IE53DRAFT_384249</name>
</gene>
<keyword evidence="1" id="KW-0808">Transferase</keyword>
<reference evidence="1 2" key="1">
    <citation type="journal article" date="2018" name="Mol. Biol. Evol.">
        <title>Broad Genomic Sampling Reveals a Smut Pathogenic Ancestry of the Fungal Clade Ustilaginomycotina.</title>
        <authorList>
            <person name="Kijpornyongpan T."/>
            <person name="Mondo S.J."/>
            <person name="Barry K."/>
            <person name="Sandor L."/>
            <person name="Lee J."/>
            <person name="Lipzen A."/>
            <person name="Pangilinan J."/>
            <person name="LaButti K."/>
            <person name="Hainaut M."/>
            <person name="Henrissat B."/>
            <person name="Grigoriev I.V."/>
            <person name="Spatafora J.W."/>
            <person name="Aime M.C."/>
        </authorList>
    </citation>
    <scope>NUCLEOTIDE SEQUENCE [LARGE SCALE GENOMIC DNA]</scope>
    <source>
        <strain evidence="1 2">SA 807</strain>
    </source>
</reference>
<name>A0ACD0P5J7_9BASI</name>
<dbReference type="EMBL" id="KZ819733">
    <property type="protein sequence ID" value="PWN53272.1"/>
    <property type="molecule type" value="Genomic_DNA"/>
</dbReference>
<accession>A0ACD0P5J7</accession>